<organism evidence="1 2">
    <name type="scientific">Perkinsus chesapeaki</name>
    <name type="common">Clam parasite</name>
    <name type="synonym">Perkinsus andrewsi</name>
    <dbReference type="NCBI Taxonomy" id="330153"/>
    <lineage>
        <taxon>Eukaryota</taxon>
        <taxon>Sar</taxon>
        <taxon>Alveolata</taxon>
        <taxon>Perkinsozoa</taxon>
        <taxon>Perkinsea</taxon>
        <taxon>Perkinsida</taxon>
        <taxon>Perkinsidae</taxon>
        <taxon>Perkinsus</taxon>
    </lineage>
</organism>
<accession>A0A7J6LIH9</accession>
<keyword evidence="2" id="KW-1185">Reference proteome</keyword>
<dbReference type="EMBL" id="JAAPAO010000466">
    <property type="protein sequence ID" value="KAF4659098.1"/>
    <property type="molecule type" value="Genomic_DNA"/>
</dbReference>
<evidence type="ECO:0000313" key="2">
    <source>
        <dbReference type="Proteomes" id="UP000591131"/>
    </source>
</evidence>
<comment type="caution">
    <text evidence="1">The sequence shown here is derived from an EMBL/GenBank/DDBJ whole genome shotgun (WGS) entry which is preliminary data.</text>
</comment>
<evidence type="ECO:0000313" key="1">
    <source>
        <dbReference type="EMBL" id="KAF4659098.1"/>
    </source>
</evidence>
<reference evidence="1 2" key="1">
    <citation type="submission" date="2020-04" db="EMBL/GenBank/DDBJ databases">
        <title>Perkinsus chesapeaki whole genome sequence.</title>
        <authorList>
            <person name="Bogema D.R."/>
        </authorList>
    </citation>
    <scope>NUCLEOTIDE SEQUENCE [LARGE SCALE GENOMIC DNA]</scope>
    <source>
        <strain evidence="1">ATCC PRA-425</strain>
    </source>
</reference>
<name>A0A7J6LIH9_PERCH</name>
<proteinExistence type="predicted"/>
<dbReference type="AlphaFoldDB" id="A0A7J6LIH9"/>
<protein>
    <submittedName>
        <fullName evidence="1">Uncharacterized protein</fullName>
    </submittedName>
</protein>
<sequence length="217" mass="25065">MLLSLKHPADQRILKVFGWRSDKKMYPLRYVNNTVSAVTYLRDDIRKGLSYEETSPAEEVDSSDPAATRFSRYIANDGREQEVRKHTACIRNIFLLAGSTRKAPSRMRHFLVGVPTNLVEISSRFDKEWVSEIFDKIYLGPTQKVNHFRNHYQLTRKDMLVPVTSRHAIVDSQQAKNLNRAREKASVRSEDCDETWKVLLDGCILETYVHCTACWAA</sequence>
<dbReference type="Proteomes" id="UP000591131">
    <property type="component" value="Unassembled WGS sequence"/>
</dbReference>
<dbReference type="OrthoDB" id="202825at2759"/>
<gene>
    <name evidence="1" type="ORF">FOL47_007718</name>
</gene>